<organism evidence="5 6">
    <name type="scientific">Sinorhizobium kostiense</name>
    <dbReference type="NCBI Taxonomy" id="76747"/>
    <lineage>
        <taxon>Bacteria</taxon>
        <taxon>Pseudomonadati</taxon>
        <taxon>Pseudomonadota</taxon>
        <taxon>Alphaproteobacteria</taxon>
        <taxon>Hyphomicrobiales</taxon>
        <taxon>Rhizobiaceae</taxon>
        <taxon>Sinorhizobium/Ensifer group</taxon>
        <taxon>Sinorhizobium</taxon>
    </lineage>
</organism>
<keyword evidence="6" id="KW-1185">Reference proteome</keyword>
<dbReference type="RefSeq" id="WP_084617839.1">
    <property type="nucleotide sequence ID" value="NZ_JAGILA010000003.1"/>
</dbReference>
<keyword evidence="1 5" id="KW-0489">Methyltransferase</keyword>
<keyword evidence="3" id="KW-0949">S-adenosyl-L-methionine</keyword>
<dbReference type="PANTHER" id="PTHR43464">
    <property type="entry name" value="METHYLTRANSFERASE"/>
    <property type="match status" value="1"/>
</dbReference>
<sequence length="229" mass="25597">MIHTSPTHLDSRKDVLTPADAYDAASVRYDEWKWQAFWRSTEAPFVLNTIGRHTDAERDSLLDVGCGTGFYLKELQPYFRSSVGIDVSQGMLSIARARAPLSEFIHADSAEFRSNTRFDVVLCTRVLSHLEDYRISLRMMMQMLKPKGLLLISNVDASHPYELTKLPTADGSVMAATFKHRQSSINEYLKLAGMQLISDAVFCDDASSPVTNLSAAHAKLGWASAFQFI</sequence>
<dbReference type="GO" id="GO:0032259">
    <property type="term" value="P:methylation"/>
    <property type="evidence" value="ECO:0007669"/>
    <property type="project" value="UniProtKB-KW"/>
</dbReference>
<feature type="domain" description="Methyltransferase type 11" evidence="4">
    <location>
        <begin position="62"/>
        <end position="152"/>
    </location>
</feature>
<evidence type="ECO:0000313" key="5">
    <source>
        <dbReference type="EMBL" id="MBP2236340.1"/>
    </source>
</evidence>
<dbReference type="PANTHER" id="PTHR43464:SF19">
    <property type="entry name" value="UBIQUINONE BIOSYNTHESIS O-METHYLTRANSFERASE, MITOCHONDRIAL"/>
    <property type="match status" value="1"/>
</dbReference>
<dbReference type="Gene3D" id="3.40.50.150">
    <property type="entry name" value="Vaccinia Virus protein VP39"/>
    <property type="match status" value="1"/>
</dbReference>
<dbReference type="CDD" id="cd02440">
    <property type="entry name" value="AdoMet_MTases"/>
    <property type="match status" value="1"/>
</dbReference>
<protein>
    <submittedName>
        <fullName evidence="5">TPR repeat methyltransferase</fullName>
    </submittedName>
</protein>
<dbReference type="GO" id="GO:0008168">
    <property type="term" value="F:methyltransferase activity"/>
    <property type="evidence" value="ECO:0007669"/>
    <property type="project" value="UniProtKB-KW"/>
</dbReference>
<dbReference type="InterPro" id="IPR029063">
    <property type="entry name" value="SAM-dependent_MTases_sf"/>
</dbReference>
<dbReference type="InterPro" id="IPR013216">
    <property type="entry name" value="Methyltransf_11"/>
</dbReference>
<keyword evidence="2" id="KW-0808">Transferase</keyword>
<accession>A0ABS4R228</accession>
<dbReference type="EMBL" id="JAGILA010000003">
    <property type="protein sequence ID" value="MBP2236340.1"/>
    <property type="molecule type" value="Genomic_DNA"/>
</dbReference>
<reference evidence="5 6" key="1">
    <citation type="submission" date="2021-03" db="EMBL/GenBank/DDBJ databases">
        <title>Genomic Encyclopedia of Type Strains, Phase IV (KMG-IV): sequencing the most valuable type-strain genomes for metagenomic binning, comparative biology and taxonomic classification.</title>
        <authorList>
            <person name="Goeker M."/>
        </authorList>
    </citation>
    <scope>NUCLEOTIDE SEQUENCE [LARGE SCALE GENOMIC DNA]</scope>
    <source>
        <strain evidence="5 6">DSM 13372</strain>
    </source>
</reference>
<evidence type="ECO:0000256" key="1">
    <source>
        <dbReference type="ARBA" id="ARBA00022603"/>
    </source>
</evidence>
<dbReference type="Pfam" id="PF08241">
    <property type="entry name" value="Methyltransf_11"/>
    <property type="match status" value="1"/>
</dbReference>
<evidence type="ECO:0000313" key="6">
    <source>
        <dbReference type="Proteomes" id="UP000730739"/>
    </source>
</evidence>
<dbReference type="Proteomes" id="UP000730739">
    <property type="component" value="Unassembled WGS sequence"/>
</dbReference>
<evidence type="ECO:0000256" key="2">
    <source>
        <dbReference type="ARBA" id="ARBA00022679"/>
    </source>
</evidence>
<dbReference type="SUPFAM" id="SSF53335">
    <property type="entry name" value="S-adenosyl-L-methionine-dependent methyltransferases"/>
    <property type="match status" value="1"/>
</dbReference>
<name>A0ABS4R228_9HYPH</name>
<evidence type="ECO:0000256" key="3">
    <source>
        <dbReference type="ARBA" id="ARBA00022691"/>
    </source>
</evidence>
<gene>
    <name evidence="5" type="ORF">J2Z31_002854</name>
</gene>
<proteinExistence type="predicted"/>
<comment type="caution">
    <text evidence="5">The sequence shown here is derived from an EMBL/GenBank/DDBJ whole genome shotgun (WGS) entry which is preliminary data.</text>
</comment>
<evidence type="ECO:0000259" key="4">
    <source>
        <dbReference type="Pfam" id="PF08241"/>
    </source>
</evidence>